<gene>
    <name evidence="2" type="ORF">BKA67DRAFT_516173</name>
</gene>
<dbReference type="SUPFAM" id="SSF51735">
    <property type="entry name" value="NAD(P)-binding Rossmann-fold domains"/>
    <property type="match status" value="1"/>
</dbReference>
<reference evidence="2" key="1">
    <citation type="journal article" date="2021" name="Nat. Commun.">
        <title>Genetic determinants of endophytism in the Arabidopsis root mycobiome.</title>
        <authorList>
            <person name="Mesny F."/>
            <person name="Miyauchi S."/>
            <person name="Thiergart T."/>
            <person name="Pickel B."/>
            <person name="Atanasova L."/>
            <person name="Karlsson M."/>
            <person name="Huettel B."/>
            <person name="Barry K.W."/>
            <person name="Haridas S."/>
            <person name="Chen C."/>
            <person name="Bauer D."/>
            <person name="Andreopoulos W."/>
            <person name="Pangilinan J."/>
            <person name="LaButti K."/>
            <person name="Riley R."/>
            <person name="Lipzen A."/>
            <person name="Clum A."/>
            <person name="Drula E."/>
            <person name="Henrissat B."/>
            <person name="Kohler A."/>
            <person name="Grigoriev I.V."/>
            <person name="Martin F.M."/>
            <person name="Hacquard S."/>
        </authorList>
    </citation>
    <scope>NUCLEOTIDE SEQUENCE</scope>
    <source>
        <strain evidence="2">MPI-SDFR-AT-0073</strain>
    </source>
</reference>
<evidence type="ECO:0000259" key="1">
    <source>
        <dbReference type="Pfam" id="PF22917"/>
    </source>
</evidence>
<dbReference type="OrthoDB" id="1731983at2759"/>
<dbReference type="CDD" id="cd08948">
    <property type="entry name" value="5beta-POR_like_SDR_a"/>
    <property type="match status" value="1"/>
</dbReference>
<dbReference type="Pfam" id="PF22917">
    <property type="entry name" value="PRISE"/>
    <property type="match status" value="1"/>
</dbReference>
<dbReference type="InterPro" id="IPR036291">
    <property type="entry name" value="NAD(P)-bd_dom_sf"/>
</dbReference>
<dbReference type="PANTHER" id="PTHR32487:SF29">
    <property type="entry name" value="NAD-DEPENDENT EPIMERASE_DEHYDRATASE DOMAIN-CONTAINING PROTEIN"/>
    <property type="match status" value="1"/>
</dbReference>
<feature type="domain" description="PRISE-like Rossmann-fold" evidence="1">
    <location>
        <begin position="30"/>
        <end position="320"/>
    </location>
</feature>
<organism evidence="2 3">
    <name type="scientific">Truncatella angustata</name>
    <dbReference type="NCBI Taxonomy" id="152316"/>
    <lineage>
        <taxon>Eukaryota</taxon>
        <taxon>Fungi</taxon>
        <taxon>Dikarya</taxon>
        <taxon>Ascomycota</taxon>
        <taxon>Pezizomycotina</taxon>
        <taxon>Sordariomycetes</taxon>
        <taxon>Xylariomycetidae</taxon>
        <taxon>Amphisphaeriales</taxon>
        <taxon>Sporocadaceae</taxon>
        <taxon>Truncatella</taxon>
    </lineage>
</organism>
<accession>A0A9P9A0G7</accession>
<dbReference type="AlphaFoldDB" id="A0A9P9A0G7"/>
<comment type="caution">
    <text evidence="2">The sequence shown here is derived from an EMBL/GenBank/DDBJ whole genome shotgun (WGS) entry which is preliminary data.</text>
</comment>
<dbReference type="InterPro" id="IPR055222">
    <property type="entry name" value="PRISE-like_Rossmann-fold"/>
</dbReference>
<dbReference type="Gene3D" id="3.40.50.720">
    <property type="entry name" value="NAD(P)-binding Rossmann-like Domain"/>
    <property type="match status" value="1"/>
</dbReference>
<evidence type="ECO:0000313" key="2">
    <source>
        <dbReference type="EMBL" id="KAH6655989.1"/>
    </source>
</evidence>
<dbReference type="Proteomes" id="UP000758603">
    <property type="component" value="Unassembled WGS sequence"/>
</dbReference>
<keyword evidence="3" id="KW-1185">Reference proteome</keyword>
<dbReference type="GeneID" id="70126683"/>
<evidence type="ECO:0000313" key="3">
    <source>
        <dbReference type="Proteomes" id="UP000758603"/>
    </source>
</evidence>
<sequence>MKSSANYPLRKCGIYRNLPDFDPSIQGLNAIICGANGISGFATLRALLDAPERWACIYTLSRSPLSKEQMSLIPPALHSHIKHVPIDLSSPGEKIAAVLREADVHADYVFFYSYIQPADTGDSGMSVSMADALYELNVPLFKNFLQGMEIAELEPKRVVLQTGGKNYGVHIGRTRTPFVESDPQPRHLQPNFYYAQEDLLFQYCQKHPGTGWNVIRPVAIIGVAQRAPLNAFYPFGIYAAVQAQKQEPLSFGGDFESWQFEQSHSTARLTAYLSEWAALEDECKNQAFNAQDGGMLNWDRFFVELARWFGVDKGVQNPDPEEARLRIQTFAGGKDGPLGYGPPTALKTTFRLADWFQQPENKVAWEQIMANSNGHVKVNVFEDPAMKTIISEFDYARRGNLSMNKARRMGFCGFVETLESLHEMYKETGDFGALPSMKVAGANPLI</sequence>
<name>A0A9P9A0G7_9PEZI</name>
<proteinExistence type="predicted"/>
<dbReference type="RefSeq" id="XP_045960254.1">
    <property type="nucleotide sequence ID" value="XM_046097791.1"/>
</dbReference>
<dbReference type="EMBL" id="JAGPXC010000003">
    <property type="protein sequence ID" value="KAH6655989.1"/>
    <property type="molecule type" value="Genomic_DNA"/>
</dbReference>
<dbReference type="PANTHER" id="PTHR32487">
    <property type="entry name" value="3-OXO-DELTA(4,5)-STEROID 5-BETA-REDUCTASE"/>
    <property type="match status" value="1"/>
</dbReference>
<protein>
    <recommendedName>
        <fullName evidence="1">PRISE-like Rossmann-fold domain-containing protein</fullName>
    </recommendedName>
</protein>